<dbReference type="CDD" id="cd17324">
    <property type="entry name" value="MFS_NepI_like"/>
    <property type="match status" value="1"/>
</dbReference>
<gene>
    <name evidence="8" type="ORF">JOE66_003305</name>
</gene>
<dbReference type="EMBL" id="JAFBBU010000001">
    <property type="protein sequence ID" value="MBM7473671.1"/>
    <property type="molecule type" value="Genomic_DNA"/>
</dbReference>
<sequence length="397" mass="40876">MISLSGAVFVSITTEMLPTGVLPNISSDFGVSTARAGFLVTIFAVTVVVLTGPLAAFTRRYSRKRVIVYVMLVLALSNVLSASAPTYEFLVGARILGGMAHGLFWAVVSAYSAHLVPKEQLGRAIALTAGGGSAAFVLGIPAGTALGNAVGWRMAFAVLGVLVLILTACIALYLPRVRHHVAQKGDRAAARLRTDPTLGPVLLVCALVVIMIAGHNTFYTYVVPWLTDAAHIPPGAVASYLLLFGIAGAAGVVVAGFVVGRFPRAGFASAIGGSAIALLILVAFPESTPAVIVAFVCWGVAFGGLPTMLQTRLMHVSSFRMRDPAAAMHTTAFNIGIGSGALLGGVLLDGAGVGALPVVTILVLIAVVLTSAAADFVLGFRSKRLPRVAASDFAATR</sequence>
<feature type="transmembrane region" description="Helical" evidence="6">
    <location>
        <begin position="238"/>
        <end position="259"/>
    </location>
</feature>
<dbReference type="InterPro" id="IPR036259">
    <property type="entry name" value="MFS_trans_sf"/>
</dbReference>
<feature type="domain" description="Major facilitator superfamily (MFS) profile" evidence="7">
    <location>
        <begin position="1"/>
        <end position="383"/>
    </location>
</feature>
<feature type="transmembrane region" description="Helical" evidence="6">
    <location>
        <begin position="124"/>
        <end position="142"/>
    </location>
</feature>
<reference evidence="8 9" key="1">
    <citation type="submission" date="2021-01" db="EMBL/GenBank/DDBJ databases">
        <title>Sequencing the genomes of 1000 actinobacteria strains.</title>
        <authorList>
            <person name="Klenk H.-P."/>
        </authorList>
    </citation>
    <scope>NUCLEOTIDE SEQUENCE [LARGE SCALE GENOMIC DNA]</scope>
    <source>
        <strain evidence="8 9">DSM 13057</strain>
    </source>
</reference>
<feature type="transmembrane region" description="Helical" evidence="6">
    <location>
        <begin position="330"/>
        <end position="348"/>
    </location>
</feature>
<feature type="transmembrane region" description="Helical" evidence="6">
    <location>
        <begin position="154"/>
        <end position="175"/>
    </location>
</feature>
<keyword evidence="9" id="KW-1185">Reference proteome</keyword>
<dbReference type="InterPro" id="IPR020846">
    <property type="entry name" value="MFS_dom"/>
</dbReference>
<evidence type="ECO:0000259" key="7">
    <source>
        <dbReference type="PROSITE" id="PS50850"/>
    </source>
</evidence>
<comment type="subcellular location">
    <subcellularLocation>
        <location evidence="1">Cell membrane</location>
        <topology evidence="1">Multi-pass membrane protein</topology>
    </subcellularLocation>
</comment>
<feature type="transmembrane region" description="Helical" evidence="6">
    <location>
        <begin position="33"/>
        <end position="54"/>
    </location>
</feature>
<keyword evidence="2" id="KW-1003">Cell membrane</keyword>
<feature type="transmembrane region" description="Helical" evidence="6">
    <location>
        <begin position="266"/>
        <end position="284"/>
    </location>
</feature>
<evidence type="ECO:0000256" key="2">
    <source>
        <dbReference type="ARBA" id="ARBA00022475"/>
    </source>
</evidence>
<dbReference type="Proteomes" id="UP000776164">
    <property type="component" value="Unassembled WGS sequence"/>
</dbReference>
<dbReference type="Pfam" id="PF07690">
    <property type="entry name" value="MFS_1"/>
    <property type="match status" value="1"/>
</dbReference>
<dbReference type="InterPro" id="IPR050189">
    <property type="entry name" value="MFS_Efflux_Transporters"/>
</dbReference>
<comment type="caution">
    <text evidence="8">The sequence shown here is derived from an EMBL/GenBank/DDBJ whole genome shotgun (WGS) entry which is preliminary data.</text>
</comment>
<evidence type="ECO:0000256" key="3">
    <source>
        <dbReference type="ARBA" id="ARBA00022692"/>
    </source>
</evidence>
<feature type="transmembrane region" description="Helical" evidence="6">
    <location>
        <begin position="290"/>
        <end position="309"/>
    </location>
</feature>
<feature type="transmembrane region" description="Helical" evidence="6">
    <location>
        <begin position="354"/>
        <end position="378"/>
    </location>
</feature>
<dbReference type="PANTHER" id="PTHR43124:SF3">
    <property type="entry name" value="CHLORAMPHENICOL EFFLUX PUMP RV0191"/>
    <property type="match status" value="1"/>
</dbReference>
<feature type="transmembrane region" description="Helical" evidence="6">
    <location>
        <begin position="66"/>
        <end position="85"/>
    </location>
</feature>
<keyword evidence="5 6" id="KW-0472">Membrane</keyword>
<keyword evidence="3 6" id="KW-0812">Transmembrane</keyword>
<organism evidence="8 9">
    <name type="scientific">Subtercola frigoramans</name>
    <dbReference type="NCBI Taxonomy" id="120298"/>
    <lineage>
        <taxon>Bacteria</taxon>
        <taxon>Bacillati</taxon>
        <taxon>Actinomycetota</taxon>
        <taxon>Actinomycetes</taxon>
        <taxon>Micrococcales</taxon>
        <taxon>Microbacteriaceae</taxon>
        <taxon>Subtercola</taxon>
    </lineage>
</organism>
<dbReference type="SUPFAM" id="SSF103473">
    <property type="entry name" value="MFS general substrate transporter"/>
    <property type="match status" value="1"/>
</dbReference>
<dbReference type="Gene3D" id="1.20.1250.20">
    <property type="entry name" value="MFS general substrate transporter like domains"/>
    <property type="match status" value="1"/>
</dbReference>
<evidence type="ECO:0000313" key="9">
    <source>
        <dbReference type="Proteomes" id="UP000776164"/>
    </source>
</evidence>
<evidence type="ECO:0000256" key="1">
    <source>
        <dbReference type="ARBA" id="ARBA00004651"/>
    </source>
</evidence>
<feature type="transmembrane region" description="Helical" evidence="6">
    <location>
        <begin position="196"/>
        <end position="218"/>
    </location>
</feature>
<evidence type="ECO:0000256" key="6">
    <source>
        <dbReference type="SAM" id="Phobius"/>
    </source>
</evidence>
<accession>A0ABS2LB13</accession>
<proteinExistence type="predicted"/>
<feature type="transmembrane region" description="Helical" evidence="6">
    <location>
        <begin position="91"/>
        <end position="112"/>
    </location>
</feature>
<dbReference type="PROSITE" id="PS50850">
    <property type="entry name" value="MFS"/>
    <property type="match status" value="1"/>
</dbReference>
<dbReference type="PANTHER" id="PTHR43124">
    <property type="entry name" value="PURINE EFFLUX PUMP PBUE"/>
    <property type="match status" value="1"/>
</dbReference>
<name>A0ABS2LB13_9MICO</name>
<protein>
    <submittedName>
        <fullName evidence="8">MFS family arabinose efflux permease</fullName>
    </submittedName>
</protein>
<evidence type="ECO:0000256" key="4">
    <source>
        <dbReference type="ARBA" id="ARBA00022989"/>
    </source>
</evidence>
<keyword evidence="4 6" id="KW-1133">Transmembrane helix</keyword>
<evidence type="ECO:0000256" key="5">
    <source>
        <dbReference type="ARBA" id="ARBA00023136"/>
    </source>
</evidence>
<dbReference type="RefSeq" id="WP_205111298.1">
    <property type="nucleotide sequence ID" value="NZ_BAAAHT010000001.1"/>
</dbReference>
<evidence type="ECO:0000313" key="8">
    <source>
        <dbReference type="EMBL" id="MBM7473671.1"/>
    </source>
</evidence>
<dbReference type="InterPro" id="IPR011701">
    <property type="entry name" value="MFS"/>
</dbReference>